<dbReference type="Gene3D" id="3.40.50.2300">
    <property type="match status" value="1"/>
</dbReference>
<dbReference type="EMBL" id="CAACVI010000052">
    <property type="protein sequence ID" value="VEN75462.1"/>
    <property type="molecule type" value="Genomic_DNA"/>
</dbReference>
<name>A0A484HJS8_9BACT</name>
<feature type="modified residue" description="4-aspartylphosphate" evidence="2">
    <location>
        <position position="53"/>
    </location>
</feature>
<protein>
    <recommendedName>
        <fullName evidence="3">Response regulatory domain-containing protein</fullName>
    </recommendedName>
</protein>
<dbReference type="SUPFAM" id="SSF52172">
    <property type="entry name" value="CheY-like"/>
    <property type="match status" value="1"/>
</dbReference>
<organism evidence="4">
    <name type="scientific">uncultured Desulfobacteraceae bacterium</name>
    <dbReference type="NCBI Taxonomy" id="218296"/>
    <lineage>
        <taxon>Bacteria</taxon>
        <taxon>Pseudomonadati</taxon>
        <taxon>Thermodesulfobacteriota</taxon>
        <taxon>Desulfobacteria</taxon>
        <taxon>Desulfobacterales</taxon>
        <taxon>Desulfobacteraceae</taxon>
        <taxon>environmental samples</taxon>
    </lineage>
</organism>
<evidence type="ECO:0000313" key="4">
    <source>
        <dbReference type="EMBL" id="VEN75462.1"/>
    </source>
</evidence>
<dbReference type="PROSITE" id="PS50110">
    <property type="entry name" value="RESPONSE_REGULATORY"/>
    <property type="match status" value="1"/>
</dbReference>
<dbReference type="GO" id="GO:0000160">
    <property type="term" value="P:phosphorelay signal transduction system"/>
    <property type="evidence" value="ECO:0007669"/>
    <property type="project" value="InterPro"/>
</dbReference>
<evidence type="ECO:0000259" key="3">
    <source>
        <dbReference type="PROSITE" id="PS50110"/>
    </source>
</evidence>
<keyword evidence="1 2" id="KW-0597">Phosphoprotein</keyword>
<proteinExistence type="predicted"/>
<accession>A0A484HJS8</accession>
<sequence length="133" mass="15038">MAKNVMIVDDDPDVRMFNIEVVKQNGYHPVAAENGEEAMALVKKSRPDLVVLDVLMPKQSGIKMYRELKTDESLKDIPVIILSGIARRTFIRSQEALTEFGDENVPEPDIYLEKPTEPWELAEAIEKLLKASL</sequence>
<dbReference type="InterPro" id="IPR011006">
    <property type="entry name" value="CheY-like_superfamily"/>
</dbReference>
<gene>
    <name evidence="4" type="ORF">EPICR_90059</name>
</gene>
<dbReference type="SMART" id="SM00448">
    <property type="entry name" value="REC"/>
    <property type="match status" value="1"/>
</dbReference>
<reference evidence="4" key="1">
    <citation type="submission" date="2019-01" db="EMBL/GenBank/DDBJ databases">
        <authorList>
            <consortium name="Genoscope - CEA"/>
            <person name="William W."/>
        </authorList>
    </citation>
    <scope>NUCLEOTIDE SEQUENCE</scope>
    <source>
        <strain evidence="4">CR-1</strain>
    </source>
</reference>
<dbReference type="InterPro" id="IPR001789">
    <property type="entry name" value="Sig_transdc_resp-reg_receiver"/>
</dbReference>
<dbReference type="PANTHER" id="PTHR44591:SF3">
    <property type="entry name" value="RESPONSE REGULATORY DOMAIN-CONTAINING PROTEIN"/>
    <property type="match status" value="1"/>
</dbReference>
<evidence type="ECO:0000256" key="1">
    <source>
        <dbReference type="ARBA" id="ARBA00022553"/>
    </source>
</evidence>
<evidence type="ECO:0000256" key="2">
    <source>
        <dbReference type="PROSITE-ProRule" id="PRU00169"/>
    </source>
</evidence>
<dbReference type="AlphaFoldDB" id="A0A484HJS8"/>
<dbReference type="PANTHER" id="PTHR44591">
    <property type="entry name" value="STRESS RESPONSE REGULATOR PROTEIN 1"/>
    <property type="match status" value="1"/>
</dbReference>
<dbReference type="Pfam" id="PF00072">
    <property type="entry name" value="Response_reg"/>
    <property type="match status" value="1"/>
</dbReference>
<feature type="domain" description="Response regulatory" evidence="3">
    <location>
        <begin position="4"/>
        <end position="129"/>
    </location>
</feature>
<dbReference type="InterPro" id="IPR050595">
    <property type="entry name" value="Bact_response_regulator"/>
</dbReference>